<reference evidence="8 9" key="1">
    <citation type="journal article" date="2018" name="Proc. Natl. Acad. Sci. U.S.A.">
        <title>Draft genome sequence of Camellia sinensis var. sinensis provides insights into the evolution of the tea genome and tea quality.</title>
        <authorList>
            <person name="Wei C."/>
            <person name="Yang H."/>
            <person name="Wang S."/>
            <person name="Zhao J."/>
            <person name="Liu C."/>
            <person name="Gao L."/>
            <person name="Xia E."/>
            <person name="Lu Y."/>
            <person name="Tai Y."/>
            <person name="She G."/>
            <person name="Sun J."/>
            <person name="Cao H."/>
            <person name="Tong W."/>
            <person name="Gao Q."/>
            <person name="Li Y."/>
            <person name="Deng W."/>
            <person name="Jiang X."/>
            <person name="Wang W."/>
            <person name="Chen Q."/>
            <person name="Zhang S."/>
            <person name="Li H."/>
            <person name="Wu J."/>
            <person name="Wang P."/>
            <person name="Li P."/>
            <person name="Shi C."/>
            <person name="Zheng F."/>
            <person name="Jian J."/>
            <person name="Huang B."/>
            <person name="Shan D."/>
            <person name="Shi M."/>
            <person name="Fang C."/>
            <person name="Yue Y."/>
            <person name="Li F."/>
            <person name="Li D."/>
            <person name="Wei S."/>
            <person name="Han B."/>
            <person name="Jiang C."/>
            <person name="Yin Y."/>
            <person name="Xia T."/>
            <person name="Zhang Z."/>
            <person name="Bennetzen J.L."/>
            <person name="Zhao S."/>
            <person name="Wan X."/>
        </authorList>
    </citation>
    <scope>NUCLEOTIDE SEQUENCE [LARGE SCALE GENOMIC DNA]</scope>
    <source>
        <strain evidence="9">cv. Shuchazao</strain>
        <tissue evidence="8">Leaf</tissue>
    </source>
</reference>
<feature type="region of interest" description="Disordered" evidence="6">
    <location>
        <begin position="90"/>
        <end position="118"/>
    </location>
</feature>
<comment type="caution">
    <text evidence="8">The sequence shown here is derived from an EMBL/GenBank/DDBJ whole genome shotgun (WGS) entry which is preliminary data.</text>
</comment>
<organism evidence="8 9">
    <name type="scientific">Camellia sinensis var. sinensis</name>
    <name type="common">China tea</name>
    <dbReference type="NCBI Taxonomy" id="542762"/>
    <lineage>
        <taxon>Eukaryota</taxon>
        <taxon>Viridiplantae</taxon>
        <taxon>Streptophyta</taxon>
        <taxon>Embryophyta</taxon>
        <taxon>Tracheophyta</taxon>
        <taxon>Spermatophyta</taxon>
        <taxon>Magnoliopsida</taxon>
        <taxon>eudicotyledons</taxon>
        <taxon>Gunneridae</taxon>
        <taxon>Pentapetalae</taxon>
        <taxon>asterids</taxon>
        <taxon>Ericales</taxon>
        <taxon>Theaceae</taxon>
        <taxon>Camellia</taxon>
    </lineage>
</organism>
<evidence type="ECO:0000256" key="5">
    <source>
        <dbReference type="ARBA" id="ARBA00023242"/>
    </source>
</evidence>
<evidence type="ECO:0000256" key="3">
    <source>
        <dbReference type="ARBA" id="ARBA00023125"/>
    </source>
</evidence>
<dbReference type="InterPro" id="IPR015300">
    <property type="entry name" value="DNA-bd_pseudobarrel_sf"/>
</dbReference>
<feature type="domain" description="TF-B3" evidence="7">
    <location>
        <begin position="1"/>
        <end position="86"/>
    </location>
</feature>
<dbReference type="GO" id="GO:0005634">
    <property type="term" value="C:nucleus"/>
    <property type="evidence" value="ECO:0007669"/>
    <property type="project" value="UniProtKB-SubCell"/>
</dbReference>
<keyword evidence="4" id="KW-0804">Transcription</keyword>
<comment type="subcellular location">
    <subcellularLocation>
        <location evidence="1">Nucleus</location>
    </subcellularLocation>
</comment>
<evidence type="ECO:0000259" key="7">
    <source>
        <dbReference type="PROSITE" id="PS50863"/>
    </source>
</evidence>
<dbReference type="AlphaFoldDB" id="A0A4S4F544"/>
<keyword evidence="9" id="KW-1185">Reference proteome</keyword>
<dbReference type="Pfam" id="PF02362">
    <property type="entry name" value="B3"/>
    <property type="match status" value="1"/>
</dbReference>
<keyword evidence="3" id="KW-0238">DNA-binding</keyword>
<evidence type="ECO:0000313" key="8">
    <source>
        <dbReference type="EMBL" id="THG23866.1"/>
    </source>
</evidence>
<keyword evidence="2" id="KW-0805">Transcription regulation</keyword>
<evidence type="ECO:0000256" key="1">
    <source>
        <dbReference type="ARBA" id="ARBA00004123"/>
    </source>
</evidence>
<proteinExistence type="predicted"/>
<dbReference type="EMBL" id="SDRB02000096">
    <property type="protein sequence ID" value="THG23866.1"/>
    <property type="molecule type" value="Genomic_DNA"/>
</dbReference>
<accession>A0A4S4F544</accession>
<dbReference type="Proteomes" id="UP000306102">
    <property type="component" value="Unassembled WGS sequence"/>
</dbReference>
<dbReference type="InterPro" id="IPR003340">
    <property type="entry name" value="B3_DNA-bd"/>
</dbReference>
<keyword evidence="5" id="KW-0539">Nucleus</keyword>
<evidence type="ECO:0000256" key="6">
    <source>
        <dbReference type="SAM" id="MobiDB-lite"/>
    </source>
</evidence>
<dbReference type="Gene3D" id="2.40.330.10">
    <property type="entry name" value="DNA-binding pseudobarrel domain"/>
    <property type="match status" value="1"/>
</dbReference>
<evidence type="ECO:0000256" key="2">
    <source>
        <dbReference type="ARBA" id="ARBA00023015"/>
    </source>
</evidence>
<name>A0A4S4F544_CAMSN</name>
<dbReference type="SUPFAM" id="SSF101936">
    <property type="entry name" value="DNA-binding pseudobarrel domain"/>
    <property type="match status" value="1"/>
</dbReference>
<evidence type="ECO:0000313" key="9">
    <source>
        <dbReference type="Proteomes" id="UP000306102"/>
    </source>
</evidence>
<dbReference type="GO" id="GO:0003677">
    <property type="term" value="F:DNA binding"/>
    <property type="evidence" value="ECO:0007669"/>
    <property type="project" value="UniProtKB-KW"/>
</dbReference>
<evidence type="ECO:0000256" key="4">
    <source>
        <dbReference type="ARBA" id="ARBA00023163"/>
    </source>
</evidence>
<dbReference type="PROSITE" id="PS50863">
    <property type="entry name" value="B3"/>
    <property type="match status" value="1"/>
</dbReference>
<sequence length="118" mass="13555">MEEVRNHFPVVEKPGGKRQLYVNDAQNNDWSMAIFFNQDIDAYVLMDGWKGFVSKHKLEEMDVIRFYKPVCPAHEGLFLVECVKIEDAAPGTTSQDDQSNDGEWGNVWGDCTNRGDRR</sequence>
<protein>
    <recommendedName>
        <fullName evidence="7">TF-B3 domain-containing protein</fullName>
    </recommendedName>
</protein>
<gene>
    <name evidence="8" type="ORF">TEA_000883</name>
</gene>